<evidence type="ECO:0000313" key="4">
    <source>
        <dbReference type="Proteomes" id="UP000288805"/>
    </source>
</evidence>
<dbReference type="InterPro" id="IPR025558">
    <property type="entry name" value="DUF4283"/>
</dbReference>
<name>A0A438J0T9_VITVI</name>
<organism evidence="3 4">
    <name type="scientific">Vitis vinifera</name>
    <name type="common">Grape</name>
    <dbReference type="NCBI Taxonomy" id="29760"/>
    <lineage>
        <taxon>Eukaryota</taxon>
        <taxon>Viridiplantae</taxon>
        <taxon>Streptophyta</taxon>
        <taxon>Embryophyta</taxon>
        <taxon>Tracheophyta</taxon>
        <taxon>Spermatophyta</taxon>
        <taxon>Magnoliopsida</taxon>
        <taxon>eudicotyledons</taxon>
        <taxon>Gunneridae</taxon>
        <taxon>Pentapetalae</taxon>
        <taxon>rosids</taxon>
        <taxon>Vitales</taxon>
        <taxon>Vitaceae</taxon>
        <taxon>Viteae</taxon>
        <taxon>Vitis</taxon>
    </lineage>
</organism>
<proteinExistence type="predicted"/>
<protein>
    <recommendedName>
        <fullName evidence="2">DUF4283 domain-containing protein</fullName>
    </recommendedName>
</protein>
<gene>
    <name evidence="3" type="ORF">CK203_016400</name>
</gene>
<feature type="region of interest" description="Disordered" evidence="1">
    <location>
        <begin position="447"/>
        <end position="486"/>
    </location>
</feature>
<accession>A0A438J0T9</accession>
<dbReference type="AlphaFoldDB" id="A0A438J0T9"/>
<dbReference type="PANTHER" id="PTHR34427">
    <property type="entry name" value="DUF4283 DOMAIN PROTEIN"/>
    <property type="match status" value="1"/>
</dbReference>
<sequence length="521" mass="57956">MPCVLISIAWARERESGGDEGDESATKRRKRERKSFVVESKTFEIDLEEKRGKIQVAIWETKKGISSWVRLGLASLGFLLECLDHCIKDGKGGKWERDWKENGRSYSLVRGENKAGLFLKLEVVDLEKKRHSIIIPKGRGEKGGWVTMAEKLQQMGGFSGRKEQKQSEWGGGKLGLEISYAEMVKRQKNRDRKLARMEVRKEEIQNNLRKLEHCIIGSWESSSAGGEDLETLGRTMAKVWGLKGNLGLARLEKNRVLLEFEILGEAIWVMSSGNRSFGGFHVGLERWNPRNDCSEEGEITNEVWVRIVGLTLSLWNPTILRRVGEECGGFIAMDPRTEKLQELQWARILIRTDGEDLPSMLEISVEEKVYALALWWELKPSLRKAQENRREVKESTRGEVRGDGASRADMRVGKELGSTRLEVLLLPEERMGVQEGGLGLVPAKRVQGGSGARPIMDAEDLGPHSAGPDLGKKEGGGGGGPYNQGATVGLNLKLKGVVGEIAGPSKNCWTAEEESPLSDGD</sequence>
<comment type="caution">
    <text evidence="3">The sequence shown here is derived from an EMBL/GenBank/DDBJ whole genome shotgun (WGS) entry which is preliminary data.</text>
</comment>
<dbReference type="PANTHER" id="PTHR34427:SF5">
    <property type="entry name" value="DUF4283 DOMAIN-CONTAINING PROTEIN"/>
    <property type="match status" value="1"/>
</dbReference>
<reference evidence="3 4" key="1">
    <citation type="journal article" date="2018" name="PLoS Genet.">
        <title>Population sequencing reveals clonal diversity and ancestral inbreeding in the grapevine cultivar Chardonnay.</title>
        <authorList>
            <person name="Roach M.J."/>
            <person name="Johnson D.L."/>
            <person name="Bohlmann J."/>
            <person name="van Vuuren H.J."/>
            <person name="Jones S.J."/>
            <person name="Pretorius I.S."/>
            <person name="Schmidt S.A."/>
            <person name="Borneman A.R."/>
        </authorList>
    </citation>
    <scope>NUCLEOTIDE SEQUENCE [LARGE SCALE GENOMIC DNA]</scope>
    <source>
        <strain evidence="4">cv. Chardonnay</strain>
        <tissue evidence="3">Leaf</tissue>
    </source>
</reference>
<evidence type="ECO:0000313" key="3">
    <source>
        <dbReference type="EMBL" id="RVX02554.1"/>
    </source>
</evidence>
<feature type="domain" description="DUF4283" evidence="2">
    <location>
        <begin position="210"/>
        <end position="295"/>
    </location>
</feature>
<dbReference type="EMBL" id="QGNW01000069">
    <property type="protein sequence ID" value="RVX02554.1"/>
    <property type="molecule type" value="Genomic_DNA"/>
</dbReference>
<evidence type="ECO:0000259" key="2">
    <source>
        <dbReference type="Pfam" id="PF14111"/>
    </source>
</evidence>
<feature type="region of interest" description="Disordered" evidence="1">
    <location>
        <begin position="386"/>
        <end position="408"/>
    </location>
</feature>
<dbReference type="Proteomes" id="UP000288805">
    <property type="component" value="Unassembled WGS sequence"/>
</dbReference>
<dbReference type="Pfam" id="PF14111">
    <property type="entry name" value="DUF4283"/>
    <property type="match status" value="1"/>
</dbReference>
<evidence type="ECO:0000256" key="1">
    <source>
        <dbReference type="SAM" id="MobiDB-lite"/>
    </source>
</evidence>